<sequence>MPAVIDVEEQSLGYTRGFGTFHFAPLDDEGHHVHRRNRATWKAAAAAAAPPLKPTTIPSTFPFMKLPIEIRKKIYACFVDELRGNVKSNAAARCTVSADSGSPPKYNCPSLHLYVFDKTFDPDHENDNDPVEPMLVQGAPDTRNVDPRTGQPMNVLEMYKSLKEGEWDSEEEAKLPSDWKRLKKEETGPWKGEEPDATMSDAEDEESDWDSDEAEIATNLKRNAPPVINIDGDDSDLEEIRPPAAKKAPKKAPTKSAQQKVIVIDSSSESEEEEYVPSDGEESSTSQDSSEASDEDEDVDITQDLPSDDDNDPTYHDSDYDKEYIAQANKLAAKRNRNLNLWTPGCYVAIYSRTLTSPDCPVHRDTPAPVDFEDLWACDACSHRDPAAYDNLRRLAQVSPLVRAELGNAVWHGSTVEFDGPEMFLSLAIDRPAVLPLIRNVVLNLDIHPILPFGKAGTKNLASVMEIASGRMDLDSFKVQLGAPGTFYVDSEPEPGWGMDWRREWAPLFKGLKTRKLELGVVEGLRVKGGEGVKREDGDVEAVLEDWMGGLLGEWMPDCLRREGSREIKREQTEEPVKMVLRLRG</sequence>
<dbReference type="EMBL" id="MU865950">
    <property type="protein sequence ID" value="KAK4447436.1"/>
    <property type="molecule type" value="Genomic_DNA"/>
</dbReference>
<reference evidence="2" key="1">
    <citation type="journal article" date="2023" name="Mol. Phylogenet. Evol.">
        <title>Genome-scale phylogeny and comparative genomics of the fungal order Sordariales.</title>
        <authorList>
            <person name="Hensen N."/>
            <person name="Bonometti L."/>
            <person name="Westerberg I."/>
            <person name="Brannstrom I.O."/>
            <person name="Guillou S."/>
            <person name="Cros-Aarteil S."/>
            <person name="Calhoun S."/>
            <person name="Haridas S."/>
            <person name="Kuo A."/>
            <person name="Mondo S."/>
            <person name="Pangilinan J."/>
            <person name="Riley R."/>
            <person name="LaButti K."/>
            <person name="Andreopoulos B."/>
            <person name="Lipzen A."/>
            <person name="Chen C."/>
            <person name="Yan M."/>
            <person name="Daum C."/>
            <person name="Ng V."/>
            <person name="Clum A."/>
            <person name="Steindorff A."/>
            <person name="Ohm R.A."/>
            <person name="Martin F."/>
            <person name="Silar P."/>
            <person name="Natvig D.O."/>
            <person name="Lalanne C."/>
            <person name="Gautier V."/>
            <person name="Ament-Velasquez S.L."/>
            <person name="Kruys A."/>
            <person name="Hutchinson M.I."/>
            <person name="Powell A.J."/>
            <person name="Barry K."/>
            <person name="Miller A.N."/>
            <person name="Grigoriev I.V."/>
            <person name="Debuchy R."/>
            <person name="Gladieux P."/>
            <person name="Hiltunen Thoren M."/>
            <person name="Johannesson H."/>
        </authorList>
    </citation>
    <scope>NUCLEOTIDE SEQUENCE</scope>
    <source>
        <strain evidence="2">PSN243</strain>
    </source>
</reference>
<evidence type="ECO:0000256" key="1">
    <source>
        <dbReference type="SAM" id="MobiDB-lite"/>
    </source>
</evidence>
<comment type="caution">
    <text evidence="2">The sequence shown here is derived from an EMBL/GenBank/DDBJ whole genome shotgun (WGS) entry which is preliminary data.</text>
</comment>
<reference evidence="2" key="2">
    <citation type="submission" date="2023-05" db="EMBL/GenBank/DDBJ databases">
        <authorList>
            <consortium name="Lawrence Berkeley National Laboratory"/>
            <person name="Steindorff A."/>
            <person name="Hensen N."/>
            <person name="Bonometti L."/>
            <person name="Westerberg I."/>
            <person name="Brannstrom I.O."/>
            <person name="Guillou S."/>
            <person name="Cros-Aarteil S."/>
            <person name="Calhoun S."/>
            <person name="Haridas S."/>
            <person name="Kuo A."/>
            <person name="Mondo S."/>
            <person name="Pangilinan J."/>
            <person name="Riley R."/>
            <person name="Labutti K."/>
            <person name="Andreopoulos B."/>
            <person name="Lipzen A."/>
            <person name="Chen C."/>
            <person name="Yanf M."/>
            <person name="Daum C."/>
            <person name="Ng V."/>
            <person name="Clum A."/>
            <person name="Ohm R."/>
            <person name="Martin F."/>
            <person name="Silar P."/>
            <person name="Natvig D."/>
            <person name="Lalanne C."/>
            <person name="Gautier V."/>
            <person name="Ament-Velasquez S.L."/>
            <person name="Kruys A."/>
            <person name="Hutchinson M.I."/>
            <person name="Powell A.J."/>
            <person name="Barry K."/>
            <person name="Miller A.N."/>
            <person name="Grigoriev I.V."/>
            <person name="Debuchy R."/>
            <person name="Gladieux P."/>
            <person name="Thoren M.H."/>
            <person name="Johannesson H."/>
        </authorList>
    </citation>
    <scope>NUCLEOTIDE SEQUENCE</scope>
    <source>
        <strain evidence="2">PSN243</strain>
    </source>
</reference>
<protein>
    <submittedName>
        <fullName evidence="2">Uncharacterized protein</fullName>
    </submittedName>
</protein>
<dbReference type="Proteomes" id="UP001321760">
    <property type="component" value="Unassembled WGS sequence"/>
</dbReference>
<feature type="compositionally biased region" description="Acidic residues" evidence="1">
    <location>
        <begin position="291"/>
        <end position="312"/>
    </location>
</feature>
<evidence type="ECO:0000313" key="3">
    <source>
        <dbReference type="Proteomes" id="UP001321760"/>
    </source>
</evidence>
<dbReference type="AlphaFoldDB" id="A0AAV9GI88"/>
<name>A0AAV9GI88_9PEZI</name>
<feature type="region of interest" description="Disordered" evidence="1">
    <location>
        <begin position="165"/>
        <end position="318"/>
    </location>
</feature>
<accession>A0AAV9GI88</accession>
<feature type="compositionally biased region" description="Basic and acidic residues" evidence="1">
    <location>
        <begin position="165"/>
        <end position="194"/>
    </location>
</feature>
<feature type="compositionally biased region" description="Acidic residues" evidence="1">
    <location>
        <begin position="201"/>
        <end position="215"/>
    </location>
</feature>
<feature type="compositionally biased region" description="Acidic residues" evidence="1">
    <location>
        <begin position="268"/>
        <end position="282"/>
    </location>
</feature>
<organism evidence="2 3">
    <name type="scientific">Podospora aff. communis PSN243</name>
    <dbReference type="NCBI Taxonomy" id="3040156"/>
    <lineage>
        <taxon>Eukaryota</taxon>
        <taxon>Fungi</taxon>
        <taxon>Dikarya</taxon>
        <taxon>Ascomycota</taxon>
        <taxon>Pezizomycotina</taxon>
        <taxon>Sordariomycetes</taxon>
        <taxon>Sordariomycetidae</taxon>
        <taxon>Sordariales</taxon>
        <taxon>Podosporaceae</taxon>
        <taxon>Podospora</taxon>
    </lineage>
</organism>
<evidence type="ECO:0000313" key="2">
    <source>
        <dbReference type="EMBL" id="KAK4447436.1"/>
    </source>
</evidence>
<keyword evidence="3" id="KW-1185">Reference proteome</keyword>
<proteinExistence type="predicted"/>
<gene>
    <name evidence="2" type="ORF">QBC34DRAFT_427449</name>
</gene>